<dbReference type="SFLD" id="SFLDS00029">
    <property type="entry name" value="Radical_SAM"/>
    <property type="match status" value="1"/>
</dbReference>
<dbReference type="InterPro" id="IPR038135">
    <property type="entry name" value="Methylthiotransferase_N_sf"/>
</dbReference>
<dbReference type="GO" id="GO:0005829">
    <property type="term" value="C:cytosol"/>
    <property type="evidence" value="ECO:0007669"/>
    <property type="project" value="TreeGrafter"/>
</dbReference>
<evidence type="ECO:0000256" key="9">
    <source>
        <dbReference type="ARBA" id="ARBA00033765"/>
    </source>
</evidence>
<dbReference type="InterPro" id="IPR006463">
    <property type="entry name" value="MiaB_methiolase"/>
</dbReference>
<keyword evidence="2 13" id="KW-0004">4Fe-4S</keyword>
<evidence type="ECO:0000256" key="6">
    <source>
        <dbReference type="ARBA" id="ARBA00022723"/>
    </source>
</evidence>
<keyword evidence="5 13" id="KW-0949">S-adenosyl-L-methionine</keyword>
<comment type="caution">
    <text evidence="17">The sequence shown here is derived from an EMBL/GenBank/DDBJ whole genome shotgun (WGS) entry which is preliminary data.</text>
</comment>
<dbReference type="SFLD" id="SFLDG01082">
    <property type="entry name" value="B12-binding_domain_containing"/>
    <property type="match status" value="1"/>
</dbReference>
<feature type="binding site" evidence="13">
    <location>
        <position position="25"/>
    </location>
    <ligand>
        <name>[4Fe-4S] cluster</name>
        <dbReference type="ChEBI" id="CHEBI:49883"/>
        <label>1</label>
    </ligand>
</feature>
<dbReference type="InterPro" id="IPR005839">
    <property type="entry name" value="Methylthiotransferase"/>
</dbReference>
<comment type="subcellular location">
    <subcellularLocation>
        <location evidence="13">Cytoplasm</location>
    </subcellularLocation>
</comment>
<dbReference type="InterPro" id="IPR058240">
    <property type="entry name" value="rSAM_sf"/>
</dbReference>
<name>A0A9E2KPG4_9GAMM</name>
<comment type="catalytic activity">
    <reaction evidence="13">
        <text>N(6)-dimethylallyladenosine(37) in tRNA + (sulfur carrier)-SH + AH2 + 2 S-adenosyl-L-methionine = 2-methylsulfanyl-N(6)-dimethylallyladenosine(37) in tRNA + (sulfur carrier)-H + 5'-deoxyadenosine + L-methionine + A + S-adenosyl-L-homocysteine + 2 H(+)</text>
        <dbReference type="Rhea" id="RHEA:37067"/>
        <dbReference type="Rhea" id="RHEA-COMP:10375"/>
        <dbReference type="Rhea" id="RHEA-COMP:10376"/>
        <dbReference type="Rhea" id="RHEA-COMP:14737"/>
        <dbReference type="Rhea" id="RHEA-COMP:14739"/>
        <dbReference type="ChEBI" id="CHEBI:13193"/>
        <dbReference type="ChEBI" id="CHEBI:15378"/>
        <dbReference type="ChEBI" id="CHEBI:17319"/>
        <dbReference type="ChEBI" id="CHEBI:17499"/>
        <dbReference type="ChEBI" id="CHEBI:29917"/>
        <dbReference type="ChEBI" id="CHEBI:57844"/>
        <dbReference type="ChEBI" id="CHEBI:57856"/>
        <dbReference type="ChEBI" id="CHEBI:59789"/>
        <dbReference type="ChEBI" id="CHEBI:64428"/>
        <dbReference type="ChEBI" id="CHEBI:74415"/>
        <dbReference type="ChEBI" id="CHEBI:74417"/>
        <dbReference type="EC" id="2.8.4.3"/>
    </reaction>
</comment>
<evidence type="ECO:0000256" key="5">
    <source>
        <dbReference type="ARBA" id="ARBA00022691"/>
    </source>
</evidence>
<feature type="domain" description="MTTase N-terminal" evidence="15">
    <location>
        <begin position="16"/>
        <end position="132"/>
    </location>
</feature>
<dbReference type="FunFam" id="3.80.30.20:FF:000001">
    <property type="entry name" value="tRNA-2-methylthio-N(6)-dimethylallyladenosine synthase 2"/>
    <property type="match status" value="1"/>
</dbReference>
<dbReference type="Pfam" id="PF00919">
    <property type="entry name" value="UPF0004"/>
    <property type="match status" value="1"/>
</dbReference>
<evidence type="ECO:0000259" key="14">
    <source>
        <dbReference type="PROSITE" id="PS50926"/>
    </source>
</evidence>
<feature type="binding site" evidence="13">
    <location>
        <position position="173"/>
    </location>
    <ligand>
        <name>[4Fe-4S] cluster</name>
        <dbReference type="ChEBI" id="CHEBI:49883"/>
        <label>2</label>
        <note>4Fe-4S-S-AdoMet</note>
    </ligand>
</feature>
<accession>A0A9E2KPG4</accession>
<dbReference type="EMBL" id="JAHLFG010000040">
    <property type="protein sequence ID" value="MBU3826632.1"/>
    <property type="molecule type" value="Genomic_DNA"/>
</dbReference>
<evidence type="ECO:0000256" key="3">
    <source>
        <dbReference type="ARBA" id="ARBA00022490"/>
    </source>
</evidence>
<dbReference type="InterPro" id="IPR013848">
    <property type="entry name" value="Methylthiotransferase_N"/>
</dbReference>
<dbReference type="SMART" id="SM00729">
    <property type="entry name" value="Elp3"/>
    <property type="match status" value="1"/>
</dbReference>
<dbReference type="AlphaFoldDB" id="A0A9E2KPG4"/>
<sequence>MTTTTFDLSAVKLQHGTFYTAVWGCQMNVYDGERISDLLCASGLQQLATPQGADVIVLITCAVRAKAEDKVFNQLLSWRHQGIINDHTIIALGGCVGAELAQKIIELSPDVNIVFGPRTAHRLPQLIRKFKTEGVPQIAVEADALEKFDALPEQGARGVSAFVTIMEGCSNKCSYCIVPYTRGEEESRPLESIIAEVQGHIAHGVKEIHLLGQNVNSYRGLDENGHTVHFSTLLYAVAAVEGVERIRFTTSNPMEFTDDIIEAIADLPLIANHVHIPVQSGSDRILQLMRRHYRADDYRHLIAKIRAVRPNIHVSSDFIVGFPRETDEDFAHTMQLARDIGFDQSFSFIYSKRPGTPAALMDDPTPLEVKKERLYQLQALLEESAATIAKSLDGTVQEVLVEGTSRKNSAELKARASSNHIVVFEGSPELIGQMVRVKITQVMAHTLKGELVHA</sequence>
<evidence type="ECO:0000256" key="8">
    <source>
        <dbReference type="ARBA" id="ARBA00023014"/>
    </source>
</evidence>
<dbReference type="InterPro" id="IPR002792">
    <property type="entry name" value="TRAM_dom"/>
</dbReference>
<comment type="function">
    <text evidence="1 13">Catalyzes the methylthiolation of N6-(dimethylallyl)adenosine (i(6)A), leading to the formation of 2-methylthio-N6-(dimethylallyl)adenosine (ms(2)i(6)A) at position 37 in tRNAs that read codons beginning with uridine.</text>
</comment>
<comment type="subunit">
    <text evidence="13">Monomer.</text>
</comment>
<dbReference type="InterPro" id="IPR007197">
    <property type="entry name" value="rSAM"/>
</dbReference>
<dbReference type="GO" id="GO:0035597">
    <property type="term" value="F:tRNA-2-methylthio-N(6)-dimethylallyladenosine(37) synthase activity"/>
    <property type="evidence" value="ECO:0007669"/>
    <property type="project" value="UniProtKB-EC"/>
</dbReference>
<dbReference type="HAMAP" id="MF_01864">
    <property type="entry name" value="tRNA_metthiotr_MiaB"/>
    <property type="match status" value="1"/>
</dbReference>
<keyword evidence="13" id="KW-0819">tRNA processing</keyword>
<evidence type="ECO:0000313" key="18">
    <source>
        <dbReference type="Proteomes" id="UP000824150"/>
    </source>
</evidence>
<evidence type="ECO:0000256" key="11">
    <source>
        <dbReference type="ARBA" id="ARBA00080698"/>
    </source>
</evidence>
<dbReference type="GO" id="GO:0051539">
    <property type="term" value="F:4 iron, 4 sulfur cluster binding"/>
    <property type="evidence" value="ECO:0007669"/>
    <property type="project" value="UniProtKB-UniRule"/>
</dbReference>
<feature type="domain" description="TRAM" evidence="14">
    <location>
        <begin position="390"/>
        <end position="453"/>
    </location>
</feature>
<dbReference type="SFLD" id="SFLDF00273">
    <property type="entry name" value="(dimethylallyl)adenosine_tRNA"/>
    <property type="match status" value="1"/>
</dbReference>
<dbReference type="Gene3D" id="3.40.50.12160">
    <property type="entry name" value="Methylthiotransferase, N-terminal domain"/>
    <property type="match status" value="1"/>
</dbReference>
<evidence type="ECO:0000256" key="13">
    <source>
        <dbReference type="HAMAP-Rule" id="MF_01864"/>
    </source>
</evidence>
<dbReference type="Proteomes" id="UP000824150">
    <property type="component" value="Unassembled WGS sequence"/>
</dbReference>
<reference evidence="17" key="2">
    <citation type="submission" date="2021-04" db="EMBL/GenBank/DDBJ databases">
        <authorList>
            <person name="Gilroy R."/>
        </authorList>
    </citation>
    <scope>NUCLEOTIDE SEQUENCE</scope>
    <source>
        <strain evidence="17">687</strain>
    </source>
</reference>
<dbReference type="FunFam" id="3.40.50.12160:FF:000003">
    <property type="entry name" value="CDK5 regulatory subunit-associated protein 1"/>
    <property type="match status" value="1"/>
</dbReference>
<dbReference type="SUPFAM" id="SSF102114">
    <property type="entry name" value="Radical SAM enzymes"/>
    <property type="match status" value="1"/>
</dbReference>
<dbReference type="Gene3D" id="3.80.30.20">
    <property type="entry name" value="tm_1862 like domain"/>
    <property type="match status" value="1"/>
</dbReference>
<dbReference type="InterPro" id="IPR023404">
    <property type="entry name" value="rSAM_horseshoe"/>
</dbReference>
<reference evidence="17" key="1">
    <citation type="journal article" date="2021" name="PeerJ">
        <title>Extensive microbial diversity within the chicken gut microbiome revealed by metagenomics and culture.</title>
        <authorList>
            <person name="Gilroy R."/>
            <person name="Ravi A."/>
            <person name="Getino M."/>
            <person name="Pursley I."/>
            <person name="Horton D.L."/>
            <person name="Alikhan N.F."/>
            <person name="Baker D."/>
            <person name="Gharbi K."/>
            <person name="Hall N."/>
            <person name="Watson M."/>
            <person name="Adriaenssens E.M."/>
            <person name="Foster-Nyarko E."/>
            <person name="Jarju S."/>
            <person name="Secka A."/>
            <person name="Antonio M."/>
            <person name="Oren A."/>
            <person name="Chaudhuri R.R."/>
            <person name="La Ragione R."/>
            <person name="Hildebrand F."/>
            <person name="Pallen M.J."/>
        </authorList>
    </citation>
    <scope>NUCLEOTIDE SEQUENCE</scope>
    <source>
        <strain evidence="17">687</strain>
    </source>
</reference>
<evidence type="ECO:0000256" key="4">
    <source>
        <dbReference type="ARBA" id="ARBA00022679"/>
    </source>
</evidence>
<keyword evidence="4 13" id="KW-0808">Transferase</keyword>
<dbReference type="Pfam" id="PF01938">
    <property type="entry name" value="TRAM"/>
    <property type="match status" value="1"/>
</dbReference>
<feature type="domain" description="Radical SAM core" evidence="16">
    <location>
        <begin position="155"/>
        <end position="389"/>
    </location>
</feature>
<dbReference type="InterPro" id="IPR020612">
    <property type="entry name" value="Methylthiotransferase_CS"/>
</dbReference>
<dbReference type="NCBIfam" id="TIGR00089">
    <property type="entry name" value="MiaB/RimO family radical SAM methylthiotransferase"/>
    <property type="match status" value="1"/>
</dbReference>
<evidence type="ECO:0000259" key="15">
    <source>
        <dbReference type="PROSITE" id="PS51449"/>
    </source>
</evidence>
<feature type="binding site" evidence="13">
    <location>
        <position position="61"/>
    </location>
    <ligand>
        <name>[4Fe-4S] cluster</name>
        <dbReference type="ChEBI" id="CHEBI:49883"/>
        <label>1</label>
    </ligand>
</feature>
<evidence type="ECO:0000256" key="7">
    <source>
        <dbReference type="ARBA" id="ARBA00023004"/>
    </source>
</evidence>
<evidence type="ECO:0000256" key="1">
    <source>
        <dbReference type="ARBA" id="ARBA00003234"/>
    </source>
</evidence>
<evidence type="ECO:0000313" key="17">
    <source>
        <dbReference type="EMBL" id="MBU3826632.1"/>
    </source>
</evidence>
<keyword evidence="7 13" id="KW-0408">Iron</keyword>
<feature type="binding site" evidence="13">
    <location>
        <position position="95"/>
    </location>
    <ligand>
        <name>[4Fe-4S] cluster</name>
        <dbReference type="ChEBI" id="CHEBI:49883"/>
        <label>1</label>
    </ligand>
</feature>
<proteinExistence type="inferred from homology"/>
<organism evidence="17 18">
    <name type="scientific">Candidatus Anaerobiospirillum merdipullorum</name>
    <dbReference type="NCBI Taxonomy" id="2838450"/>
    <lineage>
        <taxon>Bacteria</taxon>
        <taxon>Pseudomonadati</taxon>
        <taxon>Pseudomonadota</taxon>
        <taxon>Gammaproteobacteria</taxon>
        <taxon>Aeromonadales</taxon>
        <taxon>Succinivibrionaceae</taxon>
        <taxon>Anaerobiospirillum</taxon>
    </lineage>
</organism>
<dbReference type="PANTHER" id="PTHR43020">
    <property type="entry name" value="CDK5 REGULATORY SUBUNIT-ASSOCIATED PROTEIN 1"/>
    <property type="match status" value="1"/>
</dbReference>
<dbReference type="PROSITE" id="PS50926">
    <property type="entry name" value="TRAM"/>
    <property type="match status" value="1"/>
</dbReference>
<protein>
    <recommendedName>
        <fullName evidence="10 13">tRNA-2-methylthio-N(6)-dimethylallyladenosine synthase</fullName>
        <ecNumber evidence="9 13">2.8.4.3</ecNumber>
    </recommendedName>
    <alternativeName>
        <fullName evidence="12 13">(Dimethylallyl)adenosine tRNA methylthiotransferase MiaB</fullName>
    </alternativeName>
    <alternativeName>
        <fullName evidence="11 13">tRNA-i(6)A37 methylthiotransferase</fullName>
    </alternativeName>
</protein>
<keyword evidence="6 13" id="KW-0479">Metal-binding</keyword>
<dbReference type="PROSITE" id="PS01278">
    <property type="entry name" value="MTTASE_RADICAL"/>
    <property type="match status" value="1"/>
</dbReference>
<evidence type="ECO:0000259" key="16">
    <source>
        <dbReference type="PROSITE" id="PS51918"/>
    </source>
</evidence>
<evidence type="ECO:0000256" key="2">
    <source>
        <dbReference type="ARBA" id="ARBA00022485"/>
    </source>
</evidence>
<gene>
    <name evidence="13 17" type="primary">miaB</name>
    <name evidence="17" type="ORF">IAA31_03980</name>
</gene>
<comment type="cofactor">
    <cofactor evidence="13">
        <name>[4Fe-4S] cluster</name>
        <dbReference type="ChEBI" id="CHEBI:49883"/>
    </cofactor>
    <text evidence="13">Binds 2 [4Fe-4S] clusters. One cluster is coordinated with 3 cysteines and an exchangeable S-adenosyl-L-methionine.</text>
</comment>
<dbReference type="PROSITE" id="PS51918">
    <property type="entry name" value="RADICAL_SAM"/>
    <property type="match status" value="1"/>
</dbReference>
<dbReference type="Pfam" id="PF04055">
    <property type="entry name" value="Radical_SAM"/>
    <property type="match status" value="1"/>
</dbReference>
<dbReference type="NCBIfam" id="TIGR01574">
    <property type="entry name" value="miaB-methiolase"/>
    <property type="match status" value="1"/>
</dbReference>
<evidence type="ECO:0000256" key="12">
    <source>
        <dbReference type="ARBA" id="ARBA00081141"/>
    </source>
</evidence>
<dbReference type="SFLD" id="SFLDG01061">
    <property type="entry name" value="methylthiotransferase"/>
    <property type="match status" value="1"/>
</dbReference>
<dbReference type="GO" id="GO:0046872">
    <property type="term" value="F:metal ion binding"/>
    <property type="evidence" value="ECO:0007669"/>
    <property type="project" value="UniProtKB-KW"/>
</dbReference>
<keyword evidence="3 13" id="KW-0963">Cytoplasm</keyword>
<feature type="binding site" evidence="13">
    <location>
        <position position="176"/>
    </location>
    <ligand>
        <name>[4Fe-4S] cluster</name>
        <dbReference type="ChEBI" id="CHEBI:49883"/>
        <label>2</label>
        <note>4Fe-4S-S-AdoMet</note>
    </ligand>
</feature>
<dbReference type="CDD" id="cd01335">
    <property type="entry name" value="Radical_SAM"/>
    <property type="match status" value="1"/>
</dbReference>
<comment type="similarity">
    <text evidence="13">Belongs to the methylthiotransferase family. MiaB subfamily.</text>
</comment>
<dbReference type="PANTHER" id="PTHR43020:SF2">
    <property type="entry name" value="MITOCHONDRIAL TRNA METHYLTHIOTRANSFERASE CDK5RAP1"/>
    <property type="match status" value="1"/>
</dbReference>
<dbReference type="InterPro" id="IPR006638">
    <property type="entry name" value="Elp3/MiaA/NifB-like_rSAM"/>
</dbReference>
<feature type="binding site" evidence="13">
    <location>
        <position position="169"/>
    </location>
    <ligand>
        <name>[4Fe-4S] cluster</name>
        <dbReference type="ChEBI" id="CHEBI:49883"/>
        <label>2</label>
        <note>4Fe-4S-S-AdoMet</note>
    </ligand>
</feature>
<keyword evidence="8 13" id="KW-0411">Iron-sulfur</keyword>
<evidence type="ECO:0000256" key="10">
    <source>
        <dbReference type="ARBA" id="ARBA00068570"/>
    </source>
</evidence>
<dbReference type="PROSITE" id="PS51449">
    <property type="entry name" value="MTTASE_N"/>
    <property type="match status" value="1"/>
</dbReference>
<dbReference type="EC" id="2.8.4.3" evidence="9 13"/>